<organism evidence="1 2">
    <name type="scientific">Klebsiella variicola (strain 342)</name>
    <name type="common">Klebsiella pneumoniae</name>
    <dbReference type="NCBI Taxonomy" id="507522"/>
    <lineage>
        <taxon>Bacteria</taxon>
        <taxon>Pseudomonadati</taxon>
        <taxon>Pseudomonadota</taxon>
        <taxon>Gammaproteobacteria</taxon>
        <taxon>Enterobacterales</taxon>
        <taxon>Enterobacteriaceae</taxon>
        <taxon>Klebsiella/Raoultella group</taxon>
        <taxon>Klebsiella</taxon>
        <taxon>Klebsiella pneumoniae complex</taxon>
    </lineage>
</organism>
<evidence type="ECO:0000313" key="2">
    <source>
        <dbReference type="Proteomes" id="UP000001734"/>
    </source>
</evidence>
<dbReference type="BioCyc" id="KPNE507522:GI0B-2106-MONOMER"/>
<name>B5XQA1_KLEV3</name>
<dbReference type="HOGENOM" id="CLU_3291116_0_0_6"/>
<reference evidence="1 2" key="1">
    <citation type="journal article" date="2008" name="PLoS Genet.">
        <title>Complete genome sequence of the N2-fixing broad host range endophyte Klebsiella pneumoniae 342 and virulence predictions verified in mice.</title>
        <authorList>
            <person name="Fouts D.E."/>
            <person name="Tyler H.L."/>
            <person name="DeBoy R.T."/>
            <person name="Daugherty S."/>
            <person name="Ren Q."/>
            <person name="Badger J.H."/>
            <person name="Durkin A.S."/>
            <person name="Huot H."/>
            <person name="Shrivastava S."/>
            <person name="Kothari S."/>
            <person name="Dodson R.J."/>
            <person name="Mohamoud Y."/>
            <person name="Khouri H."/>
            <person name="Roesch L.F."/>
            <person name="Krogfelt K.A."/>
            <person name="Struve C."/>
            <person name="Triplett E.W."/>
            <person name="Methe B.A."/>
        </authorList>
    </citation>
    <scope>NUCLEOTIDE SEQUENCE [LARGE SCALE GENOMIC DNA]</scope>
    <source>
        <strain evidence="1 2">342</strain>
    </source>
</reference>
<dbReference type="EMBL" id="CP000964">
    <property type="protein sequence ID" value="ACI07244.1"/>
    <property type="molecule type" value="Genomic_DNA"/>
</dbReference>
<dbReference type="AlphaFoldDB" id="B5XQA1"/>
<dbReference type="KEGG" id="kpe:KPK_2112"/>
<proteinExistence type="predicted"/>
<accession>B5XQA1</accession>
<protein>
    <submittedName>
        <fullName evidence="1">Uncharacterized protein</fullName>
    </submittedName>
</protein>
<gene>
    <name evidence="1" type="ordered locus">KPK_2112</name>
</gene>
<sequence length="40" mass="4638">MQFANMLPDSLLSPILPAMLKIFADYRQKNIIVNHSDMIF</sequence>
<dbReference type="Proteomes" id="UP000001734">
    <property type="component" value="Chromosome"/>
</dbReference>
<evidence type="ECO:0000313" key="1">
    <source>
        <dbReference type="EMBL" id="ACI07244.1"/>
    </source>
</evidence>